<dbReference type="SUPFAM" id="SSF47473">
    <property type="entry name" value="EF-hand"/>
    <property type="match status" value="1"/>
</dbReference>
<dbReference type="EMBL" id="JAAKZV010000048">
    <property type="protein sequence ID" value="NGN64956.1"/>
    <property type="molecule type" value="Genomic_DNA"/>
</dbReference>
<evidence type="ECO:0000313" key="2">
    <source>
        <dbReference type="EMBL" id="NGN64956.1"/>
    </source>
</evidence>
<feature type="domain" description="EF-hand" evidence="1">
    <location>
        <begin position="149"/>
        <end position="184"/>
    </location>
</feature>
<organism evidence="2 3">
    <name type="scientific">Streptomyces coryli</name>
    <dbReference type="NCBI Taxonomy" id="1128680"/>
    <lineage>
        <taxon>Bacteria</taxon>
        <taxon>Bacillati</taxon>
        <taxon>Actinomycetota</taxon>
        <taxon>Actinomycetes</taxon>
        <taxon>Kitasatosporales</taxon>
        <taxon>Streptomycetaceae</taxon>
        <taxon>Streptomyces</taxon>
    </lineage>
</organism>
<evidence type="ECO:0000313" key="3">
    <source>
        <dbReference type="Proteomes" id="UP000481583"/>
    </source>
</evidence>
<evidence type="ECO:0000259" key="1">
    <source>
        <dbReference type="PROSITE" id="PS50222"/>
    </source>
</evidence>
<protein>
    <submittedName>
        <fullName evidence="2">EF-hand domain-containing protein</fullName>
    </submittedName>
</protein>
<accession>A0A6G4TZS3</accession>
<dbReference type="PROSITE" id="PS00018">
    <property type="entry name" value="EF_HAND_1"/>
    <property type="match status" value="3"/>
</dbReference>
<sequence>MQLPLPLRRALRRPDALPVQDSRLLRRKLGHWFDCLDGDRDGRLTRHDFEAAAERTADRFRVHGDSRDGRLLHQRFSALWSAAGLGAGAAVDREAFTEQLIVSLRDRRRALHAVNALACILADLADLDGDGEVTEDEYIGLLAAAFHLRSTPDLRLSFERLDRNHNGVLEHDEIHQAVVEYFSSSDPEARGNWLLGPAPLRPSA</sequence>
<dbReference type="InterPro" id="IPR018247">
    <property type="entry name" value="EF_Hand_1_Ca_BS"/>
</dbReference>
<dbReference type="RefSeq" id="WP_165236932.1">
    <property type="nucleotide sequence ID" value="NZ_JAAKZV010000048.1"/>
</dbReference>
<dbReference type="Gene3D" id="1.10.238.10">
    <property type="entry name" value="EF-hand"/>
    <property type="match status" value="1"/>
</dbReference>
<keyword evidence="3" id="KW-1185">Reference proteome</keyword>
<dbReference type="Pfam" id="PF13833">
    <property type="entry name" value="EF-hand_8"/>
    <property type="match status" value="1"/>
</dbReference>
<proteinExistence type="predicted"/>
<dbReference type="GO" id="GO:0005509">
    <property type="term" value="F:calcium ion binding"/>
    <property type="evidence" value="ECO:0007669"/>
    <property type="project" value="InterPro"/>
</dbReference>
<dbReference type="InterPro" id="IPR002048">
    <property type="entry name" value="EF_hand_dom"/>
</dbReference>
<dbReference type="PROSITE" id="PS50222">
    <property type="entry name" value="EF_HAND_2"/>
    <property type="match status" value="2"/>
</dbReference>
<comment type="caution">
    <text evidence="2">The sequence shown here is derived from an EMBL/GenBank/DDBJ whole genome shotgun (WGS) entry which is preliminary data.</text>
</comment>
<dbReference type="Pfam" id="PF13202">
    <property type="entry name" value="EF-hand_5"/>
    <property type="match status" value="2"/>
</dbReference>
<dbReference type="Proteomes" id="UP000481583">
    <property type="component" value="Unassembled WGS sequence"/>
</dbReference>
<reference evidence="2 3" key="1">
    <citation type="submission" date="2020-02" db="EMBL/GenBank/DDBJ databases">
        <title>Whole-genome analyses of novel actinobacteria.</title>
        <authorList>
            <person name="Sahin N."/>
        </authorList>
    </citation>
    <scope>NUCLEOTIDE SEQUENCE [LARGE SCALE GENOMIC DNA]</scope>
    <source>
        <strain evidence="2 3">A7024</strain>
    </source>
</reference>
<dbReference type="AlphaFoldDB" id="A0A6G4TZS3"/>
<dbReference type="SMART" id="SM00054">
    <property type="entry name" value="EFh"/>
    <property type="match status" value="3"/>
</dbReference>
<feature type="domain" description="EF-hand" evidence="1">
    <location>
        <begin position="24"/>
        <end position="59"/>
    </location>
</feature>
<name>A0A6G4TZS3_9ACTN</name>
<gene>
    <name evidence="2" type="ORF">G5C51_13745</name>
</gene>
<dbReference type="InterPro" id="IPR011992">
    <property type="entry name" value="EF-hand-dom_pair"/>
</dbReference>